<keyword evidence="1" id="KW-0472">Membrane</keyword>
<dbReference type="EMBL" id="JARBDR010000903">
    <property type="protein sequence ID" value="KAJ8303867.1"/>
    <property type="molecule type" value="Genomic_DNA"/>
</dbReference>
<evidence type="ECO:0000313" key="3">
    <source>
        <dbReference type="Proteomes" id="UP001217089"/>
    </source>
</evidence>
<dbReference type="SUPFAM" id="SSF52540">
    <property type="entry name" value="P-loop containing nucleoside triphosphate hydrolases"/>
    <property type="match status" value="1"/>
</dbReference>
<accession>A0ABQ9EJV9</accession>
<feature type="transmembrane region" description="Helical" evidence="1">
    <location>
        <begin position="349"/>
        <end position="369"/>
    </location>
</feature>
<gene>
    <name evidence="2" type="ORF">KUTeg_017450</name>
</gene>
<dbReference type="CDD" id="cd00882">
    <property type="entry name" value="Ras_like_GTPase"/>
    <property type="match status" value="1"/>
</dbReference>
<organism evidence="2 3">
    <name type="scientific">Tegillarca granosa</name>
    <name type="common">Malaysian cockle</name>
    <name type="synonym">Anadara granosa</name>
    <dbReference type="NCBI Taxonomy" id="220873"/>
    <lineage>
        <taxon>Eukaryota</taxon>
        <taxon>Metazoa</taxon>
        <taxon>Spiralia</taxon>
        <taxon>Lophotrochozoa</taxon>
        <taxon>Mollusca</taxon>
        <taxon>Bivalvia</taxon>
        <taxon>Autobranchia</taxon>
        <taxon>Pteriomorphia</taxon>
        <taxon>Arcoida</taxon>
        <taxon>Arcoidea</taxon>
        <taxon>Arcidae</taxon>
        <taxon>Tegillarca</taxon>
    </lineage>
</organism>
<dbReference type="Gene3D" id="3.40.50.300">
    <property type="entry name" value="P-loop containing nucleotide triphosphate hydrolases"/>
    <property type="match status" value="1"/>
</dbReference>
<keyword evidence="3" id="KW-1185">Reference proteome</keyword>
<keyword evidence="1" id="KW-0812">Transmembrane</keyword>
<name>A0ABQ9EJV9_TEGGR</name>
<evidence type="ECO:0008006" key="4">
    <source>
        <dbReference type="Google" id="ProtNLM"/>
    </source>
</evidence>
<dbReference type="InterPro" id="IPR027417">
    <property type="entry name" value="P-loop_NTPase"/>
</dbReference>
<proteinExistence type="predicted"/>
<dbReference type="Proteomes" id="UP001217089">
    <property type="component" value="Unassembled WGS sequence"/>
</dbReference>
<keyword evidence="1" id="KW-1133">Transmembrane helix</keyword>
<sequence length="502" mass="57695">MDEDAYSYTVNSTTTETSEDAMDYERKKYDLTENFKKVVGRECDGKRCKTLAIIGTEGAGKSSLINSIAAAFTNRNWRQYAFHGHFSDSSQVTMYIESFPKDNYCTDDEDLIGYCLPTLIDMAGFQGTPCKITEEILRLVFYGRIPDFASLIDIREYAAKNGIPKLRERFLLEKDGLKVDAVVFVASAYQLQQEGIPYGLISNVRKAARPTGGSGFNGRRVIPVFGVMTNIDKVNVLDPSFTSRELEFKKSLGLDATRYLRCENYCDEVENKYRFQRTDHVLAKLDVPMLNFLKMVCDPVIVVLNAEESYDTAVMSGMDATEKATVFLKKQQKYKEQEMKNFWFTNSTAIMYAIKFVFVFILMYIITFFTSTVNSSLSRELIATCAEHRYSSANAHGEKIPYSYLTKFCNYGSDGNDFIFTYRYCFWYSLTVTAVFFSLTYVNAYWSMCKGCNNLIDLSIPTNILLHFLKFNDFETITSSYLLFPHKRSREMRKYETKKQNN</sequence>
<feature type="transmembrane region" description="Helical" evidence="1">
    <location>
        <begin position="425"/>
        <end position="444"/>
    </location>
</feature>
<comment type="caution">
    <text evidence="2">The sequence shown here is derived from an EMBL/GenBank/DDBJ whole genome shotgun (WGS) entry which is preliminary data.</text>
</comment>
<evidence type="ECO:0000256" key="1">
    <source>
        <dbReference type="SAM" id="Phobius"/>
    </source>
</evidence>
<reference evidence="2 3" key="1">
    <citation type="submission" date="2022-12" db="EMBL/GenBank/DDBJ databases">
        <title>Chromosome-level genome of Tegillarca granosa.</title>
        <authorList>
            <person name="Kim J."/>
        </authorList>
    </citation>
    <scope>NUCLEOTIDE SEQUENCE [LARGE SCALE GENOMIC DNA]</scope>
    <source>
        <strain evidence="2">Teg-2019</strain>
        <tissue evidence="2">Adductor muscle</tissue>
    </source>
</reference>
<protein>
    <recommendedName>
        <fullName evidence="4">G domain-containing protein</fullName>
    </recommendedName>
</protein>
<evidence type="ECO:0000313" key="2">
    <source>
        <dbReference type="EMBL" id="KAJ8303867.1"/>
    </source>
</evidence>